<name>A0A0E9TKX0_ANGAN</name>
<sequence>MDTRPLKLTD</sequence>
<accession>A0A0E9TKX0</accession>
<protein>
    <submittedName>
        <fullName evidence="1">Uncharacterized protein</fullName>
    </submittedName>
</protein>
<evidence type="ECO:0000313" key="1">
    <source>
        <dbReference type="EMBL" id="JAH54309.1"/>
    </source>
</evidence>
<proteinExistence type="predicted"/>
<reference evidence="1" key="1">
    <citation type="submission" date="2014-11" db="EMBL/GenBank/DDBJ databases">
        <authorList>
            <person name="Amaro Gonzalez C."/>
        </authorList>
    </citation>
    <scope>NUCLEOTIDE SEQUENCE</scope>
</reference>
<reference evidence="1" key="2">
    <citation type="journal article" date="2015" name="Fish Shellfish Immunol.">
        <title>Early steps in the European eel (Anguilla anguilla)-Vibrio vulnificus interaction in the gills: Role of the RtxA13 toxin.</title>
        <authorList>
            <person name="Callol A."/>
            <person name="Pajuelo D."/>
            <person name="Ebbesson L."/>
            <person name="Teles M."/>
            <person name="MacKenzie S."/>
            <person name="Amaro C."/>
        </authorList>
    </citation>
    <scope>NUCLEOTIDE SEQUENCE</scope>
</reference>
<dbReference type="EMBL" id="GBXM01054268">
    <property type="protein sequence ID" value="JAH54309.1"/>
    <property type="molecule type" value="Transcribed_RNA"/>
</dbReference>
<organism evidence="1">
    <name type="scientific">Anguilla anguilla</name>
    <name type="common">European freshwater eel</name>
    <name type="synonym">Muraena anguilla</name>
    <dbReference type="NCBI Taxonomy" id="7936"/>
    <lineage>
        <taxon>Eukaryota</taxon>
        <taxon>Metazoa</taxon>
        <taxon>Chordata</taxon>
        <taxon>Craniata</taxon>
        <taxon>Vertebrata</taxon>
        <taxon>Euteleostomi</taxon>
        <taxon>Actinopterygii</taxon>
        <taxon>Neopterygii</taxon>
        <taxon>Teleostei</taxon>
        <taxon>Anguilliformes</taxon>
        <taxon>Anguillidae</taxon>
        <taxon>Anguilla</taxon>
    </lineage>
</organism>